<feature type="region of interest" description="Disordered" evidence="5">
    <location>
        <begin position="148"/>
        <end position="177"/>
    </location>
</feature>
<dbReference type="Proteomes" id="UP000503004">
    <property type="component" value="Chromosome"/>
</dbReference>
<evidence type="ECO:0000313" key="8">
    <source>
        <dbReference type="Proteomes" id="UP000503004"/>
    </source>
</evidence>
<feature type="domain" description="Organic solvent tolerance-like N-terminal" evidence="6">
    <location>
        <begin position="39"/>
        <end position="149"/>
    </location>
</feature>
<name>A0A858QAZ2_9GAMM</name>
<sequence>MSAENMTCARTRTLGFLALFCLWPGLTFGLSSDAKQPIYIEADTATYDEATGQTIYIGHVRSTQGSLIVDSDKMIVYQKGGKTEKVVATANPVRLKQTPDGGKEDIHGTGQRAEYFPETGILILYDKAVVWQGGDSTESDRIEYDSRKNFVKAGDPQSNKSRVHVKLAPKAETKSPK</sequence>
<dbReference type="GO" id="GO:0001530">
    <property type="term" value="F:lipopolysaccharide binding"/>
    <property type="evidence" value="ECO:0007669"/>
    <property type="project" value="InterPro"/>
</dbReference>
<protein>
    <recommendedName>
        <fullName evidence="4">Lipopolysaccharide export system protein LptA</fullName>
    </recommendedName>
</protein>
<accession>A0A858QAZ2</accession>
<evidence type="ECO:0000256" key="5">
    <source>
        <dbReference type="SAM" id="MobiDB-lite"/>
    </source>
</evidence>
<dbReference type="GO" id="GO:0030288">
    <property type="term" value="C:outer membrane-bounded periplasmic space"/>
    <property type="evidence" value="ECO:0007669"/>
    <property type="project" value="TreeGrafter"/>
</dbReference>
<dbReference type="GO" id="GO:0043165">
    <property type="term" value="P:Gram-negative-bacterium-type cell outer membrane assembly"/>
    <property type="evidence" value="ECO:0007669"/>
    <property type="project" value="UniProtKB-UniRule"/>
</dbReference>
<dbReference type="GO" id="GO:0009279">
    <property type="term" value="C:cell outer membrane"/>
    <property type="evidence" value="ECO:0007669"/>
    <property type="project" value="TreeGrafter"/>
</dbReference>
<evidence type="ECO:0000259" key="6">
    <source>
        <dbReference type="Pfam" id="PF03968"/>
    </source>
</evidence>
<proteinExistence type="inferred from homology"/>
<dbReference type="Pfam" id="PF03968">
    <property type="entry name" value="LptD_N"/>
    <property type="match status" value="1"/>
</dbReference>
<evidence type="ECO:0000256" key="4">
    <source>
        <dbReference type="HAMAP-Rule" id="MF_01914"/>
    </source>
</evidence>
<gene>
    <name evidence="4 7" type="primary">lptA</name>
    <name evidence="7" type="ORF">GNH96_14250</name>
</gene>
<dbReference type="InterPro" id="IPR052037">
    <property type="entry name" value="LPS_export_LptA"/>
</dbReference>
<dbReference type="NCBIfam" id="TIGR03002">
    <property type="entry name" value="outer_YhbN_LptA"/>
    <property type="match status" value="1"/>
</dbReference>
<dbReference type="Gene3D" id="2.60.450.10">
    <property type="entry name" value="Lipopolysaccharide (LPS) transport protein A like domain"/>
    <property type="match status" value="1"/>
</dbReference>
<reference evidence="8" key="1">
    <citation type="submission" date="2019-12" db="EMBL/GenBank/DDBJ databases">
        <authorList>
            <person name="Awala S.I."/>
            <person name="Rhee S.K."/>
        </authorList>
    </citation>
    <scope>NUCLEOTIDE SEQUENCE [LARGE SCALE GENOMIC DNA]</scope>
    <source>
        <strain evidence="8">IM1</strain>
    </source>
</reference>
<dbReference type="EMBL" id="CP046565">
    <property type="protein sequence ID" value="QJD30993.1"/>
    <property type="molecule type" value="Genomic_DNA"/>
</dbReference>
<organism evidence="7 8">
    <name type="scientific">Methylococcus geothermalis</name>
    <dbReference type="NCBI Taxonomy" id="2681310"/>
    <lineage>
        <taxon>Bacteria</taxon>
        <taxon>Pseudomonadati</taxon>
        <taxon>Pseudomonadota</taxon>
        <taxon>Gammaproteobacteria</taxon>
        <taxon>Methylococcales</taxon>
        <taxon>Methylococcaceae</taxon>
        <taxon>Methylococcus</taxon>
    </lineage>
</organism>
<evidence type="ECO:0000313" key="7">
    <source>
        <dbReference type="EMBL" id="QJD30993.1"/>
    </source>
</evidence>
<comment type="subunit">
    <text evidence="4">Component of the lipopolysaccharide transport and assembly complex.</text>
</comment>
<dbReference type="KEGG" id="metu:GNH96_14250"/>
<dbReference type="InterPro" id="IPR005653">
    <property type="entry name" value="OstA-like_N"/>
</dbReference>
<keyword evidence="1 4" id="KW-0813">Transport</keyword>
<dbReference type="PANTHER" id="PTHR36504:SF1">
    <property type="entry name" value="LIPOPOLYSACCHARIDE EXPORT SYSTEM PROTEIN LPTA"/>
    <property type="match status" value="1"/>
</dbReference>
<keyword evidence="3 4" id="KW-0574">Periplasm</keyword>
<keyword evidence="2" id="KW-0732">Signal</keyword>
<dbReference type="GO" id="GO:0015920">
    <property type="term" value="P:lipopolysaccharide transport"/>
    <property type="evidence" value="ECO:0007669"/>
    <property type="project" value="UniProtKB-UniRule"/>
</dbReference>
<comment type="subcellular location">
    <subcellularLocation>
        <location evidence="4">Periplasm</location>
    </subcellularLocation>
</comment>
<evidence type="ECO:0000256" key="3">
    <source>
        <dbReference type="ARBA" id="ARBA00022764"/>
    </source>
</evidence>
<comment type="function">
    <text evidence="4">Involved in the assembly of lipopolysaccharide (LPS). Required for the translocation of LPS from the inner membrane to the outer membrane. May form a bridge between the inner membrane and the outer membrane, via interactions with LptC and LptD, thereby facilitating LPS transfer across the periplasm.</text>
</comment>
<keyword evidence="8" id="KW-1185">Reference proteome</keyword>
<comment type="similarity">
    <text evidence="4">Belongs to the LptA family.</text>
</comment>
<evidence type="ECO:0000256" key="2">
    <source>
        <dbReference type="ARBA" id="ARBA00022729"/>
    </source>
</evidence>
<dbReference type="HAMAP" id="MF_01914">
    <property type="entry name" value="LPS_assembly_LptA"/>
    <property type="match status" value="1"/>
</dbReference>
<dbReference type="GO" id="GO:0017089">
    <property type="term" value="F:glycolipid transfer activity"/>
    <property type="evidence" value="ECO:0007669"/>
    <property type="project" value="TreeGrafter"/>
</dbReference>
<dbReference type="AlphaFoldDB" id="A0A858QAZ2"/>
<dbReference type="InterPro" id="IPR014340">
    <property type="entry name" value="LptA"/>
</dbReference>
<dbReference type="PANTHER" id="PTHR36504">
    <property type="entry name" value="LIPOPOLYSACCHARIDE EXPORT SYSTEM PROTEIN LPTA"/>
    <property type="match status" value="1"/>
</dbReference>
<evidence type="ECO:0000256" key="1">
    <source>
        <dbReference type="ARBA" id="ARBA00022448"/>
    </source>
</evidence>